<evidence type="ECO:0000256" key="1">
    <source>
        <dbReference type="SAM" id="Coils"/>
    </source>
</evidence>
<evidence type="ECO:0000313" key="3">
    <source>
        <dbReference type="Proteomes" id="UP000812440"/>
    </source>
</evidence>
<dbReference type="PANTHER" id="PTHR31075">
    <property type="entry name" value="CENTROSOMAL PROTEIN OF 85 KDA"/>
    <property type="match status" value="1"/>
</dbReference>
<evidence type="ECO:0000313" key="2">
    <source>
        <dbReference type="EMBL" id="KAG8444578.1"/>
    </source>
</evidence>
<sequence length="138" mass="15840">MLCKQQLEELSLENQQLKEDNEHTKMHIKEMEISRQPLSEKIPVADQLFKEMSHCLFDLKALCSILNQRVNGKEPNLSLLLGIGSLNSSSEESESYHSTECLTKKLSEAHRLRKDIDDLRIMLSDCYAQDMGDNCITQ</sequence>
<comment type="caution">
    <text evidence="2">The sequence shown here is derived from an EMBL/GenBank/DDBJ whole genome shotgun (WGS) entry which is preliminary data.</text>
</comment>
<accession>A0A8T2JLH7</accession>
<keyword evidence="3" id="KW-1185">Reference proteome</keyword>
<dbReference type="AlphaFoldDB" id="A0A8T2JLH7"/>
<reference evidence="2" key="1">
    <citation type="thesis" date="2020" institute="ProQuest LLC" country="789 East Eisenhower Parkway, Ann Arbor, MI, USA">
        <title>Comparative Genomics and Chromosome Evolution.</title>
        <authorList>
            <person name="Mudd A.B."/>
        </authorList>
    </citation>
    <scope>NUCLEOTIDE SEQUENCE</scope>
    <source>
        <strain evidence="2">Female2</strain>
        <tissue evidence="2">Blood</tissue>
    </source>
</reference>
<organism evidence="2 3">
    <name type="scientific">Hymenochirus boettgeri</name>
    <name type="common">Congo dwarf clawed frog</name>
    <dbReference type="NCBI Taxonomy" id="247094"/>
    <lineage>
        <taxon>Eukaryota</taxon>
        <taxon>Metazoa</taxon>
        <taxon>Chordata</taxon>
        <taxon>Craniata</taxon>
        <taxon>Vertebrata</taxon>
        <taxon>Euteleostomi</taxon>
        <taxon>Amphibia</taxon>
        <taxon>Batrachia</taxon>
        <taxon>Anura</taxon>
        <taxon>Pipoidea</taxon>
        <taxon>Pipidae</taxon>
        <taxon>Pipinae</taxon>
        <taxon>Hymenochirus</taxon>
    </lineage>
</organism>
<dbReference type="InterPro" id="IPR040210">
    <property type="entry name" value="Cep85/Cep85L"/>
</dbReference>
<protein>
    <recommendedName>
        <fullName evidence="4">Centrosomal protein of 85 kDa-like</fullName>
    </recommendedName>
</protein>
<name>A0A8T2JLH7_9PIPI</name>
<dbReference type="EMBL" id="JAACNH010000004">
    <property type="protein sequence ID" value="KAG8444578.1"/>
    <property type="molecule type" value="Genomic_DNA"/>
</dbReference>
<dbReference type="GO" id="GO:0005813">
    <property type="term" value="C:centrosome"/>
    <property type="evidence" value="ECO:0007669"/>
    <property type="project" value="TreeGrafter"/>
</dbReference>
<evidence type="ECO:0008006" key="4">
    <source>
        <dbReference type="Google" id="ProtNLM"/>
    </source>
</evidence>
<feature type="coiled-coil region" evidence="1">
    <location>
        <begin position="7"/>
        <end position="34"/>
    </location>
</feature>
<dbReference type="PANTHER" id="PTHR31075:SF2">
    <property type="entry name" value="CENTROSOMAL PROTEIN OF 85 KDA-LIKE"/>
    <property type="match status" value="1"/>
</dbReference>
<gene>
    <name evidence="2" type="ORF">GDO86_009661</name>
</gene>
<dbReference type="Proteomes" id="UP000812440">
    <property type="component" value="Chromosome 5"/>
</dbReference>
<dbReference type="OrthoDB" id="5972981at2759"/>
<keyword evidence="1" id="KW-0175">Coiled coil</keyword>
<proteinExistence type="predicted"/>